<dbReference type="NCBIfam" id="TIGR03883">
    <property type="entry name" value="DUF2342_F420"/>
    <property type="match status" value="1"/>
</dbReference>
<dbReference type="EMBL" id="CP019606">
    <property type="protein sequence ID" value="AQP49084.1"/>
    <property type="molecule type" value="Genomic_DNA"/>
</dbReference>
<accession>A0A1Q2CSJ0</accession>
<dbReference type="Pfam" id="PF10103">
    <property type="entry name" value="Zincin_2"/>
    <property type="match status" value="1"/>
</dbReference>
<dbReference type="KEGG" id="tes:BW730_17910"/>
<evidence type="ECO:0000313" key="2">
    <source>
        <dbReference type="Proteomes" id="UP000188145"/>
    </source>
</evidence>
<dbReference type="OrthoDB" id="142939at2"/>
<keyword evidence="2" id="KW-1185">Reference proteome</keyword>
<name>A0A1Q2CSJ0_9ACTN</name>
<dbReference type="PANTHER" id="PTHR39420">
    <property type="match status" value="1"/>
</dbReference>
<protein>
    <recommendedName>
        <fullName evidence="3">Coenzyme F420 biosynthesis-associated protein</fullName>
    </recommendedName>
</protein>
<dbReference type="Gene3D" id="1.20.150.30">
    <property type="entry name" value="Zincin-like metallopeptidase, N-terminal domain"/>
    <property type="match status" value="1"/>
</dbReference>
<dbReference type="InterPro" id="IPR022454">
    <property type="entry name" value="CHP03883_F420-assoc"/>
</dbReference>
<dbReference type="PANTHER" id="PTHR39420:SF1">
    <property type="entry name" value="HYDROLASE"/>
    <property type="match status" value="1"/>
</dbReference>
<dbReference type="STRING" id="1332264.BW730_17910"/>
<dbReference type="InterPro" id="IPR042271">
    <property type="entry name" value="Zinicin_2_N"/>
</dbReference>
<dbReference type="SUPFAM" id="SSF55486">
    <property type="entry name" value="Metalloproteases ('zincins'), catalytic domain"/>
    <property type="match status" value="1"/>
</dbReference>
<dbReference type="Proteomes" id="UP000188145">
    <property type="component" value="Chromosome"/>
</dbReference>
<sequence>MLMDYAPSIDWTLALRLSAAGAKDLPNLDARSLKRLVADLRVTARRAGEIAGAFLDVDSAGATAVKVVDWNGWGTAVRGMVETVVTELELPRRPDGPVDWARRHLNAVLLGAGIRAASRRLLGQYDAYTGADTLYLVAPTIVAHERDHGFAPADFRLWVALHEQTHALQFRAAPWLRDWIGQRAREVFEDDASPVQGIAAWARTGDLASLLVSGAAGESLTRLVGVMTFLEGHADYTADVAGRPHIPSVASLRKAFSRKPGASGLGKISPSFDKSAQYRDGLAFCREVAALRGRPGLRAAFVEPDNLPTPAEISDARAWVRRVHG</sequence>
<proteinExistence type="predicted"/>
<reference evidence="2" key="1">
    <citation type="submission" date="2017-02" db="EMBL/GenBank/DDBJ databases">
        <title>Tessaracoccus aquaemaris sp. nov., isolated from the intestine of a Korean rockfish, Sebastes schlegelii, in a marine aquaculture pond.</title>
        <authorList>
            <person name="Tak E.J."/>
            <person name="Bae J.-W."/>
        </authorList>
    </citation>
    <scope>NUCLEOTIDE SEQUENCE [LARGE SCALE GENOMIC DNA]</scope>
    <source>
        <strain evidence="2">NSG39</strain>
    </source>
</reference>
<gene>
    <name evidence="1" type="ORF">BW730_17910</name>
</gene>
<organism evidence="1 2">
    <name type="scientific">Tessaracoccus aquimaris</name>
    <dbReference type="NCBI Taxonomy" id="1332264"/>
    <lineage>
        <taxon>Bacteria</taxon>
        <taxon>Bacillati</taxon>
        <taxon>Actinomycetota</taxon>
        <taxon>Actinomycetes</taxon>
        <taxon>Propionibacteriales</taxon>
        <taxon>Propionibacteriaceae</taxon>
        <taxon>Tessaracoccus</taxon>
    </lineage>
</organism>
<evidence type="ECO:0008006" key="3">
    <source>
        <dbReference type="Google" id="ProtNLM"/>
    </source>
</evidence>
<dbReference type="InterPro" id="IPR018766">
    <property type="entry name" value="Zinicin_2"/>
</dbReference>
<evidence type="ECO:0000313" key="1">
    <source>
        <dbReference type="EMBL" id="AQP49084.1"/>
    </source>
</evidence>
<dbReference type="AlphaFoldDB" id="A0A1Q2CSJ0"/>